<name>A0A4U1C1M0_9SPHI</name>
<keyword evidence="1" id="KW-0472">Membrane</keyword>
<dbReference type="RefSeq" id="WP_136825691.1">
    <property type="nucleotide sequence ID" value="NZ_SWBP01000002.1"/>
</dbReference>
<dbReference type="Proteomes" id="UP000308181">
    <property type="component" value="Unassembled WGS sequence"/>
</dbReference>
<evidence type="ECO:0000313" key="2">
    <source>
        <dbReference type="EMBL" id="TKB98877.1"/>
    </source>
</evidence>
<evidence type="ECO:0000313" key="3">
    <source>
        <dbReference type="Proteomes" id="UP000308181"/>
    </source>
</evidence>
<organism evidence="2 3">
    <name type="scientific">Pedobacter cryophilus</name>
    <dbReference type="NCBI Taxonomy" id="2571271"/>
    <lineage>
        <taxon>Bacteria</taxon>
        <taxon>Pseudomonadati</taxon>
        <taxon>Bacteroidota</taxon>
        <taxon>Sphingobacteriia</taxon>
        <taxon>Sphingobacteriales</taxon>
        <taxon>Sphingobacteriaceae</taxon>
        <taxon>Pedobacter</taxon>
    </lineage>
</organism>
<reference evidence="2 3" key="1">
    <citation type="submission" date="2019-04" db="EMBL/GenBank/DDBJ databases">
        <title>Pedobacter sp. AR-3-17 sp. nov., isolated from Arctic soil.</title>
        <authorList>
            <person name="Dahal R.H."/>
            <person name="Kim D.-U."/>
        </authorList>
    </citation>
    <scope>NUCLEOTIDE SEQUENCE [LARGE SCALE GENOMIC DNA]</scope>
    <source>
        <strain evidence="2 3">AR-3-17</strain>
    </source>
</reference>
<evidence type="ECO:0000256" key="1">
    <source>
        <dbReference type="SAM" id="Phobius"/>
    </source>
</evidence>
<dbReference type="AlphaFoldDB" id="A0A4U1C1M0"/>
<feature type="transmembrane region" description="Helical" evidence="1">
    <location>
        <begin position="119"/>
        <end position="140"/>
    </location>
</feature>
<keyword evidence="3" id="KW-1185">Reference proteome</keyword>
<proteinExistence type="predicted"/>
<dbReference type="EMBL" id="SWBP01000002">
    <property type="protein sequence ID" value="TKB98877.1"/>
    <property type="molecule type" value="Genomic_DNA"/>
</dbReference>
<gene>
    <name evidence="2" type="ORF">FA046_07115</name>
</gene>
<keyword evidence="1" id="KW-1133">Transmembrane helix</keyword>
<keyword evidence="1" id="KW-0812">Transmembrane</keyword>
<sequence>MKLKIKIDDDLSIKILRQLRNKGVGFEDNITKTLQSVNLAENSDESSILNLHNQRVMELLIYMSKIDLILYRDLSYIEKDSDNFKKLKIFARLTVNGLITLNNLENSDRQSSYQKLNMIFVLCTAIFVAVTGTESLMNIIQKCTDTSEPTEVRSSKTTESQLKKSNFLQVDSNKNFLPRKKP</sequence>
<comment type="caution">
    <text evidence="2">The sequence shown here is derived from an EMBL/GenBank/DDBJ whole genome shotgun (WGS) entry which is preliminary data.</text>
</comment>
<protein>
    <submittedName>
        <fullName evidence="2">Uncharacterized protein</fullName>
    </submittedName>
</protein>
<accession>A0A4U1C1M0</accession>